<proteinExistence type="predicted"/>
<reference evidence="2" key="1">
    <citation type="submission" date="2019-03" db="EMBL/GenBank/DDBJ databases">
        <title>WGS assembly of Setaria viridis.</title>
        <authorList>
            <person name="Huang P."/>
            <person name="Jenkins J."/>
            <person name="Grimwood J."/>
            <person name="Barry K."/>
            <person name="Healey A."/>
            <person name="Mamidi S."/>
            <person name="Sreedasyam A."/>
            <person name="Shu S."/>
            <person name="Feldman M."/>
            <person name="Wu J."/>
            <person name="Yu Y."/>
            <person name="Chen C."/>
            <person name="Johnson J."/>
            <person name="Rokhsar D."/>
            <person name="Baxter I."/>
            <person name="Schmutz J."/>
            <person name="Brutnell T."/>
            <person name="Kellogg E."/>
        </authorList>
    </citation>
    <scope>NUCLEOTIDE SEQUENCE [LARGE SCALE GENOMIC DNA]</scope>
</reference>
<evidence type="ECO:0000256" key="1">
    <source>
        <dbReference type="SAM" id="MobiDB-lite"/>
    </source>
</evidence>
<keyword evidence="3" id="KW-1185">Reference proteome</keyword>
<evidence type="ECO:0000313" key="3">
    <source>
        <dbReference type="Proteomes" id="UP000298652"/>
    </source>
</evidence>
<protein>
    <submittedName>
        <fullName evidence="2">Uncharacterized protein</fullName>
    </submittedName>
</protein>
<sequence>MVMPWKQQLQPLSLPQGALLMQHVGKASSDELLHKFADPNACHLATTPPRRSLTLRRKRSSQRLAAPKRRRSIGGSADWRTGLLLPTTTAASVQKGQARREGAARLDNAAGFGLILAALERKWRKTVSSSASI</sequence>
<organism evidence="2 3">
    <name type="scientific">Setaria viridis</name>
    <name type="common">Green bristlegrass</name>
    <name type="synonym">Setaria italica subsp. viridis</name>
    <dbReference type="NCBI Taxonomy" id="4556"/>
    <lineage>
        <taxon>Eukaryota</taxon>
        <taxon>Viridiplantae</taxon>
        <taxon>Streptophyta</taxon>
        <taxon>Embryophyta</taxon>
        <taxon>Tracheophyta</taxon>
        <taxon>Spermatophyta</taxon>
        <taxon>Magnoliopsida</taxon>
        <taxon>Liliopsida</taxon>
        <taxon>Poales</taxon>
        <taxon>Poaceae</taxon>
        <taxon>PACMAD clade</taxon>
        <taxon>Panicoideae</taxon>
        <taxon>Panicodae</taxon>
        <taxon>Paniceae</taxon>
        <taxon>Cenchrinae</taxon>
        <taxon>Setaria</taxon>
    </lineage>
</organism>
<feature type="compositionally biased region" description="Basic residues" evidence="1">
    <location>
        <begin position="53"/>
        <end position="72"/>
    </location>
</feature>
<dbReference type="PANTHER" id="PTHR36355">
    <property type="entry name" value="EXPRESSED PROTEIN"/>
    <property type="match status" value="1"/>
</dbReference>
<accession>A0A4U6TSM9</accession>
<dbReference type="Gramene" id="TKW03739">
    <property type="protein sequence ID" value="TKW03739"/>
    <property type="gene ID" value="SEVIR_7G062400v2"/>
</dbReference>
<evidence type="ECO:0000313" key="2">
    <source>
        <dbReference type="EMBL" id="TKW03739.1"/>
    </source>
</evidence>
<name>A0A4U6TSM9_SETVI</name>
<dbReference type="Proteomes" id="UP000298652">
    <property type="component" value="Chromosome 7"/>
</dbReference>
<feature type="region of interest" description="Disordered" evidence="1">
    <location>
        <begin position="43"/>
        <end position="79"/>
    </location>
</feature>
<dbReference type="PANTHER" id="PTHR36355:SF1">
    <property type="entry name" value="EXPRESSED PROTEIN"/>
    <property type="match status" value="1"/>
</dbReference>
<gene>
    <name evidence="2" type="ORF">SEVIR_7G062400v2</name>
</gene>
<dbReference type="EMBL" id="CM016558">
    <property type="protein sequence ID" value="TKW03739.1"/>
    <property type="molecule type" value="Genomic_DNA"/>
</dbReference>
<dbReference type="AlphaFoldDB" id="A0A4U6TSM9"/>